<evidence type="ECO:0000256" key="1">
    <source>
        <dbReference type="ARBA" id="ARBA00004141"/>
    </source>
</evidence>
<evidence type="ECO:0000313" key="5">
    <source>
        <dbReference type="EMBL" id="KAG7176543.1"/>
    </source>
</evidence>
<dbReference type="EMBL" id="JAHLQT010003055">
    <property type="protein sequence ID" value="KAG7176543.1"/>
    <property type="molecule type" value="Genomic_DNA"/>
</dbReference>
<feature type="transmembrane region" description="Helical" evidence="3">
    <location>
        <begin position="426"/>
        <end position="446"/>
    </location>
</feature>
<organism evidence="5 6">
    <name type="scientific">Homarus americanus</name>
    <name type="common">American lobster</name>
    <dbReference type="NCBI Taxonomy" id="6706"/>
    <lineage>
        <taxon>Eukaryota</taxon>
        <taxon>Metazoa</taxon>
        <taxon>Ecdysozoa</taxon>
        <taxon>Arthropoda</taxon>
        <taxon>Crustacea</taxon>
        <taxon>Multicrustacea</taxon>
        <taxon>Malacostraca</taxon>
        <taxon>Eumalacostraca</taxon>
        <taxon>Eucarida</taxon>
        <taxon>Decapoda</taxon>
        <taxon>Pleocyemata</taxon>
        <taxon>Astacidea</taxon>
        <taxon>Nephropoidea</taxon>
        <taxon>Nephropidae</taxon>
        <taxon>Homarus</taxon>
    </lineage>
</organism>
<protein>
    <submittedName>
        <fullName evidence="5">Monocarboxylate transporter 12-like 6</fullName>
    </submittedName>
</protein>
<feature type="transmembrane region" description="Helical" evidence="3">
    <location>
        <begin position="203"/>
        <end position="221"/>
    </location>
</feature>
<dbReference type="InterPro" id="IPR011701">
    <property type="entry name" value="MFS"/>
</dbReference>
<feature type="transmembrane region" description="Helical" evidence="3">
    <location>
        <begin position="452"/>
        <end position="475"/>
    </location>
</feature>
<sequence>MTDTSGTINRGNVEDAHTTARGAGGDENKESEESWELRPPDGGWGWMVVLGCFLITVLIPMLAPCFGILFAGLLGQTGTSSTEVAWIFNTFMLVWKLMVLVVGPMGEEVGIRKVAFTGTLLAAVAVMLCSLANSTVSLFFLFSIAGGIGGGLSVGACFPTLAKYFDRHRGLANAFLMAGISAGQFINAPLIRYLQDEYTYKGASLIVGAIILHACLGAALMQPVEWHMKRVRCTVPPEGAHPLLSQPSSSRGEGVGEQDSGVSLDSNQENAVSVDAATPRRPSDVHLINNSHPSLPSCKHSTLTLASMDSENLAAITSTDECIQEDEEAEKDCCVRAVWSLVVRVVTNSLCDLKILRSPRALIIALIGALTLNSHFNIIMLVPFAMKAAGHSLSAAAWCVSVSAVTNTISRILVSTLSDYSWFSIKYFYMSGIFVLFSATIVWSLILKGELVWLVVTMGVWGIGVGIIMGLHNIAMVEYLGLDNLRAMFGTNSAMVGIGFIIIGPLAGVIRDVSKSYAISLWFLAAIIFITFLLWVAMPAAVAYDRRREAELQSDKELQPALSG</sequence>
<feature type="transmembrane region" description="Helical" evidence="3">
    <location>
        <begin position="362"/>
        <end position="386"/>
    </location>
</feature>
<comment type="subcellular location">
    <subcellularLocation>
        <location evidence="1">Membrane</location>
        <topology evidence="1">Multi-pass membrane protein</topology>
    </subcellularLocation>
</comment>
<feature type="region of interest" description="Disordered" evidence="2">
    <location>
        <begin position="239"/>
        <end position="276"/>
    </location>
</feature>
<feature type="transmembrane region" description="Helical" evidence="3">
    <location>
        <begin position="519"/>
        <end position="544"/>
    </location>
</feature>
<feature type="region of interest" description="Disordered" evidence="2">
    <location>
        <begin position="1"/>
        <end position="37"/>
    </location>
</feature>
<dbReference type="GO" id="GO:0008028">
    <property type="term" value="F:monocarboxylic acid transmembrane transporter activity"/>
    <property type="evidence" value="ECO:0007669"/>
    <property type="project" value="TreeGrafter"/>
</dbReference>
<feature type="transmembrane region" description="Helical" evidence="3">
    <location>
        <begin position="139"/>
        <end position="158"/>
    </location>
</feature>
<feature type="transmembrane region" description="Helical" evidence="3">
    <location>
        <begin position="114"/>
        <end position="133"/>
    </location>
</feature>
<reference evidence="5" key="1">
    <citation type="journal article" date="2021" name="Sci. Adv.">
        <title>The American lobster genome reveals insights on longevity, neural, and immune adaptations.</title>
        <authorList>
            <person name="Polinski J.M."/>
            <person name="Zimin A.V."/>
            <person name="Clark K.F."/>
            <person name="Kohn A.B."/>
            <person name="Sadowski N."/>
            <person name="Timp W."/>
            <person name="Ptitsyn A."/>
            <person name="Khanna P."/>
            <person name="Romanova D.Y."/>
            <person name="Williams P."/>
            <person name="Greenwood S.J."/>
            <person name="Moroz L.L."/>
            <person name="Walt D.R."/>
            <person name="Bodnar A.G."/>
        </authorList>
    </citation>
    <scope>NUCLEOTIDE SEQUENCE</scope>
    <source>
        <strain evidence="5">GMGI-L3</strain>
    </source>
</reference>
<feature type="transmembrane region" description="Helical" evidence="3">
    <location>
        <begin position="84"/>
        <end position="102"/>
    </location>
</feature>
<dbReference type="OrthoDB" id="5667at2759"/>
<gene>
    <name evidence="5" type="ORF">Hamer_G015339</name>
</gene>
<dbReference type="Proteomes" id="UP000747542">
    <property type="component" value="Unassembled WGS sequence"/>
</dbReference>
<name>A0A8J5NBL8_HOMAM</name>
<dbReference type="InterPro" id="IPR020846">
    <property type="entry name" value="MFS_dom"/>
</dbReference>
<accession>A0A8J5NBL8</accession>
<comment type="caution">
    <text evidence="5">The sequence shown here is derived from an EMBL/GenBank/DDBJ whole genome shotgun (WGS) entry which is preliminary data.</text>
</comment>
<keyword evidence="3" id="KW-1133">Transmembrane helix</keyword>
<keyword evidence="6" id="KW-1185">Reference proteome</keyword>
<feature type="transmembrane region" description="Helical" evidence="3">
    <location>
        <begin position="170"/>
        <end position="191"/>
    </location>
</feature>
<evidence type="ECO:0000313" key="6">
    <source>
        <dbReference type="Proteomes" id="UP000747542"/>
    </source>
</evidence>
<dbReference type="Pfam" id="PF07690">
    <property type="entry name" value="MFS_1"/>
    <property type="match status" value="1"/>
</dbReference>
<evidence type="ECO:0000259" key="4">
    <source>
        <dbReference type="PROSITE" id="PS50850"/>
    </source>
</evidence>
<keyword evidence="3" id="KW-0472">Membrane</keyword>
<keyword evidence="3" id="KW-0812">Transmembrane</keyword>
<dbReference type="PANTHER" id="PTHR11360">
    <property type="entry name" value="MONOCARBOXYLATE TRANSPORTER"/>
    <property type="match status" value="1"/>
</dbReference>
<feature type="transmembrane region" description="Helical" evidence="3">
    <location>
        <begin position="487"/>
        <end position="507"/>
    </location>
</feature>
<proteinExistence type="predicted"/>
<feature type="compositionally biased region" description="Polar residues" evidence="2">
    <location>
        <begin position="260"/>
        <end position="271"/>
    </location>
</feature>
<feature type="domain" description="Major facilitator superfamily (MFS) profile" evidence="4">
    <location>
        <begin position="44"/>
        <end position="543"/>
    </location>
</feature>
<dbReference type="AlphaFoldDB" id="A0A8J5NBL8"/>
<dbReference type="PANTHER" id="PTHR11360:SF306">
    <property type="entry name" value="RE01051P"/>
    <property type="match status" value="1"/>
</dbReference>
<evidence type="ECO:0000256" key="2">
    <source>
        <dbReference type="SAM" id="MobiDB-lite"/>
    </source>
</evidence>
<dbReference type="GO" id="GO:0016020">
    <property type="term" value="C:membrane"/>
    <property type="evidence" value="ECO:0007669"/>
    <property type="project" value="UniProtKB-SubCell"/>
</dbReference>
<feature type="compositionally biased region" description="Basic and acidic residues" evidence="2">
    <location>
        <begin position="12"/>
        <end position="37"/>
    </location>
</feature>
<feature type="compositionally biased region" description="Polar residues" evidence="2">
    <location>
        <begin position="1"/>
        <end position="10"/>
    </location>
</feature>
<evidence type="ECO:0000256" key="3">
    <source>
        <dbReference type="SAM" id="Phobius"/>
    </source>
</evidence>
<dbReference type="InterPro" id="IPR050327">
    <property type="entry name" value="Proton-linked_MCT"/>
</dbReference>
<dbReference type="PROSITE" id="PS50850">
    <property type="entry name" value="MFS"/>
    <property type="match status" value="1"/>
</dbReference>
<feature type="transmembrane region" description="Helical" evidence="3">
    <location>
        <begin position="44"/>
        <end position="72"/>
    </location>
</feature>